<dbReference type="Proteomes" id="UP000299290">
    <property type="component" value="Unassembled WGS sequence"/>
</dbReference>
<evidence type="ECO:0000313" key="2">
    <source>
        <dbReference type="EMBL" id="GDY48534.1"/>
    </source>
</evidence>
<keyword evidence="1" id="KW-0472">Membrane</keyword>
<keyword evidence="3" id="KW-1185">Reference proteome</keyword>
<dbReference type="EMBL" id="BJHV01000001">
    <property type="protein sequence ID" value="GDY48534.1"/>
    <property type="molecule type" value="Genomic_DNA"/>
</dbReference>
<accession>A0A4D4KK26</accession>
<proteinExistence type="predicted"/>
<keyword evidence="1" id="KW-0812">Transmembrane</keyword>
<evidence type="ECO:0000313" key="3">
    <source>
        <dbReference type="Proteomes" id="UP000299290"/>
    </source>
</evidence>
<name>A0A4D4KK26_9ACTN</name>
<organism evidence="2 3">
    <name type="scientific">Streptomyces antimycoticus</name>
    <dbReference type="NCBI Taxonomy" id="68175"/>
    <lineage>
        <taxon>Bacteria</taxon>
        <taxon>Bacillati</taxon>
        <taxon>Actinomycetota</taxon>
        <taxon>Actinomycetes</taxon>
        <taxon>Kitasatosporales</taxon>
        <taxon>Streptomycetaceae</taxon>
        <taxon>Streptomyces</taxon>
        <taxon>Streptomyces violaceusniger group</taxon>
    </lineage>
</organism>
<keyword evidence="1" id="KW-1133">Transmembrane helix</keyword>
<comment type="caution">
    <text evidence="2">The sequence shown here is derived from an EMBL/GenBank/DDBJ whole genome shotgun (WGS) entry which is preliminary data.</text>
</comment>
<gene>
    <name evidence="2" type="ORF">SANT12839_094160</name>
</gene>
<evidence type="ECO:0000256" key="1">
    <source>
        <dbReference type="SAM" id="Phobius"/>
    </source>
</evidence>
<sequence length="130" mass="14209">MRDPRKDGWPPQANLVAYSLVVGLCAAIALAPVSQRSAWLFPMPGSRSGCQQLGRFESRYGFAPPPLGLSSPCACFGQIGLWQVPGIHRGTKIPMVLCRVIFAVKGWWQARHTRPVRGTVARSALHISTE</sequence>
<protein>
    <submittedName>
        <fullName evidence="2">Uncharacterized protein</fullName>
    </submittedName>
</protein>
<feature type="transmembrane region" description="Helical" evidence="1">
    <location>
        <begin position="15"/>
        <end position="33"/>
    </location>
</feature>
<reference evidence="2 3" key="1">
    <citation type="journal article" date="2020" name="Int. J. Syst. Evol. Microbiol.">
        <title>Reclassification of Streptomyces castelarensis and Streptomyces sporoclivatus as later heterotypic synonyms of Streptomyces antimycoticus.</title>
        <authorList>
            <person name="Komaki H."/>
            <person name="Tamura T."/>
        </authorList>
    </citation>
    <scope>NUCLEOTIDE SEQUENCE [LARGE SCALE GENOMIC DNA]</scope>
    <source>
        <strain evidence="2 3">NBRC 12839</strain>
    </source>
</reference>
<dbReference type="AlphaFoldDB" id="A0A4D4KK26"/>